<evidence type="ECO:0000256" key="2">
    <source>
        <dbReference type="ARBA" id="ARBA00022448"/>
    </source>
</evidence>
<feature type="transmembrane region" description="Helical" evidence="7">
    <location>
        <begin position="104"/>
        <end position="125"/>
    </location>
</feature>
<dbReference type="SUPFAM" id="SSF160964">
    <property type="entry name" value="MalF N-terminal region-like"/>
    <property type="match status" value="1"/>
</dbReference>
<keyword evidence="2 7" id="KW-0813">Transport</keyword>
<dbReference type="Pfam" id="PF00528">
    <property type="entry name" value="BPD_transp_1"/>
    <property type="match status" value="1"/>
</dbReference>
<reference evidence="9 13" key="1">
    <citation type="submission" date="2015-09" db="EMBL/GenBank/DDBJ databases">
        <authorList>
            <consortium name="Pathogen Informatics"/>
        </authorList>
    </citation>
    <scope>NUCLEOTIDE SEQUENCE [LARGE SCALE GENOMIC DNA]</scope>
    <source>
        <strain evidence="9 13">2789STDY5608850</strain>
    </source>
</reference>
<sequence>MALKGKKYVWICIAPAMILIMAFLIYPLIKTVIYSFSSWYNFALTSEWIGLDNYKRIFSDMVMPVAFKNTAILIAGVLIFQVGFALLLAIMVDSAHHGFKLFRTVYFFPIVISGTAIGLMFTLIYKYEYGLLNYFVTLLGYDKQVWITPKTAIYLALIPVLWQYIGFYFVIFLTGISKIPEDIYESAMLDGITPVKKIFYITIPMLKDVLVSTVVLVVSGCFRVFDTIYVITKGGPMNSSQLLSTYMYQTAFEKYNGGYASAIAVVMIIIGVLLTIGLRKLLKADVEE</sequence>
<feature type="transmembrane region" description="Helical" evidence="7">
    <location>
        <begin position="7"/>
        <end position="29"/>
    </location>
</feature>
<dbReference type="Proteomes" id="UP000263014">
    <property type="component" value="Unassembled WGS sequence"/>
</dbReference>
<evidence type="ECO:0000313" key="12">
    <source>
        <dbReference type="EMBL" id="RGM04252.1"/>
    </source>
</evidence>
<dbReference type="CDD" id="cd06261">
    <property type="entry name" value="TM_PBP2"/>
    <property type="match status" value="1"/>
</dbReference>
<dbReference type="GeneID" id="86064358"/>
<protein>
    <submittedName>
        <fullName evidence="9">Binding-protein-dependent transport system inner membrane protein</fullName>
    </submittedName>
    <submittedName>
        <fullName evidence="10">Sugar ABC transporter permease</fullName>
    </submittedName>
</protein>
<dbReference type="Proteomes" id="UP000261023">
    <property type="component" value="Unassembled WGS sequence"/>
</dbReference>
<gene>
    <name evidence="9" type="primary">ugpA_23</name>
    <name evidence="10" type="ORF">DWX31_12325</name>
    <name evidence="12" type="ORF">DXC39_12690</name>
    <name evidence="11" type="ORF">DXD79_17350</name>
    <name evidence="9" type="ORF">ERS852407_01440</name>
</gene>
<evidence type="ECO:0000313" key="11">
    <source>
        <dbReference type="EMBL" id="RGJ01960.1"/>
    </source>
</evidence>
<evidence type="ECO:0000313" key="13">
    <source>
        <dbReference type="Proteomes" id="UP000095651"/>
    </source>
</evidence>
<evidence type="ECO:0000256" key="6">
    <source>
        <dbReference type="ARBA" id="ARBA00023136"/>
    </source>
</evidence>
<dbReference type="InterPro" id="IPR000515">
    <property type="entry name" value="MetI-like"/>
</dbReference>
<evidence type="ECO:0000313" key="9">
    <source>
        <dbReference type="EMBL" id="CUN94091.1"/>
    </source>
</evidence>
<evidence type="ECO:0000256" key="1">
    <source>
        <dbReference type="ARBA" id="ARBA00004651"/>
    </source>
</evidence>
<dbReference type="OrthoDB" id="9786413at2"/>
<feature type="transmembrane region" description="Helical" evidence="7">
    <location>
        <begin position="152"/>
        <end position="177"/>
    </location>
</feature>
<evidence type="ECO:0000256" key="3">
    <source>
        <dbReference type="ARBA" id="ARBA00022475"/>
    </source>
</evidence>
<evidence type="ECO:0000256" key="4">
    <source>
        <dbReference type="ARBA" id="ARBA00022692"/>
    </source>
</evidence>
<dbReference type="PROSITE" id="PS50928">
    <property type="entry name" value="ABC_TM1"/>
    <property type="match status" value="1"/>
</dbReference>
<dbReference type="RefSeq" id="WP_002602583.1">
    <property type="nucleotide sequence ID" value="NZ_CABIXC010000003.1"/>
</dbReference>
<dbReference type="Gene3D" id="1.10.3720.10">
    <property type="entry name" value="MetI-like"/>
    <property type="match status" value="1"/>
</dbReference>
<dbReference type="GO" id="GO:0055085">
    <property type="term" value="P:transmembrane transport"/>
    <property type="evidence" value="ECO:0007669"/>
    <property type="project" value="InterPro"/>
</dbReference>
<evidence type="ECO:0000313" key="10">
    <source>
        <dbReference type="EMBL" id="RGD70451.1"/>
    </source>
</evidence>
<dbReference type="EMBL" id="QSON01000008">
    <property type="protein sequence ID" value="RGJ01960.1"/>
    <property type="molecule type" value="Genomic_DNA"/>
</dbReference>
<comment type="subcellular location">
    <subcellularLocation>
        <location evidence="1 7">Cell membrane</location>
        <topology evidence="1 7">Multi-pass membrane protein</topology>
    </subcellularLocation>
</comment>
<feature type="domain" description="ABC transmembrane type-1" evidence="8">
    <location>
        <begin position="67"/>
        <end position="278"/>
    </location>
</feature>
<keyword evidence="5 7" id="KW-1133">Transmembrane helix</keyword>
<dbReference type="EMBL" id="CYZE01000003">
    <property type="protein sequence ID" value="CUN94091.1"/>
    <property type="molecule type" value="Genomic_DNA"/>
</dbReference>
<dbReference type="InterPro" id="IPR051393">
    <property type="entry name" value="ABC_transporter_permease"/>
</dbReference>
<evidence type="ECO:0000256" key="5">
    <source>
        <dbReference type="ARBA" id="ARBA00022989"/>
    </source>
</evidence>
<name>A0A174AZ55_9FIRM</name>
<dbReference type="PANTHER" id="PTHR30193">
    <property type="entry name" value="ABC TRANSPORTER PERMEASE PROTEIN"/>
    <property type="match status" value="1"/>
</dbReference>
<feature type="transmembrane region" description="Helical" evidence="7">
    <location>
        <begin position="257"/>
        <end position="278"/>
    </location>
</feature>
<dbReference type="AlphaFoldDB" id="A0A174AZ55"/>
<keyword evidence="4 7" id="KW-0812">Transmembrane</keyword>
<dbReference type="InterPro" id="IPR035906">
    <property type="entry name" value="MetI-like_sf"/>
</dbReference>
<evidence type="ECO:0000313" key="16">
    <source>
        <dbReference type="Proteomes" id="UP000263014"/>
    </source>
</evidence>
<feature type="transmembrane region" description="Helical" evidence="7">
    <location>
        <begin position="71"/>
        <end position="92"/>
    </location>
</feature>
<dbReference type="Proteomes" id="UP000095651">
    <property type="component" value="Unassembled WGS sequence"/>
</dbReference>
<dbReference type="EMBL" id="QTJW01000007">
    <property type="protein sequence ID" value="RGD70451.1"/>
    <property type="molecule type" value="Genomic_DNA"/>
</dbReference>
<feature type="transmembrane region" description="Helical" evidence="7">
    <location>
        <begin position="198"/>
        <end position="225"/>
    </location>
</feature>
<evidence type="ECO:0000256" key="7">
    <source>
        <dbReference type="RuleBase" id="RU363032"/>
    </source>
</evidence>
<comment type="similarity">
    <text evidence="7">Belongs to the binding-protein-dependent transport system permease family.</text>
</comment>
<organism evidence="9 13">
    <name type="scientific">Hungatella hathewayi</name>
    <dbReference type="NCBI Taxonomy" id="154046"/>
    <lineage>
        <taxon>Bacteria</taxon>
        <taxon>Bacillati</taxon>
        <taxon>Bacillota</taxon>
        <taxon>Clostridia</taxon>
        <taxon>Lachnospirales</taxon>
        <taxon>Lachnospiraceae</taxon>
        <taxon>Hungatella</taxon>
    </lineage>
</organism>
<keyword evidence="3" id="KW-1003">Cell membrane</keyword>
<evidence type="ECO:0000259" key="8">
    <source>
        <dbReference type="PROSITE" id="PS50928"/>
    </source>
</evidence>
<dbReference type="EMBL" id="QSSQ01000010">
    <property type="protein sequence ID" value="RGM04252.1"/>
    <property type="molecule type" value="Genomic_DNA"/>
</dbReference>
<dbReference type="SUPFAM" id="SSF161098">
    <property type="entry name" value="MetI-like"/>
    <property type="match status" value="1"/>
</dbReference>
<evidence type="ECO:0000313" key="14">
    <source>
        <dbReference type="Proteomes" id="UP000261023"/>
    </source>
</evidence>
<proteinExistence type="inferred from homology"/>
<dbReference type="Proteomes" id="UP000261257">
    <property type="component" value="Unassembled WGS sequence"/>
</dbReference>
<dbReference type="GO" id="GO:0005886">
    <property type="term" value="C:plasma membrane"/>
    <property type="evidence" value="ECO:0007669"/>
    <property type="project" value="UniProtKB-SubCell"/>
</dbReference>
<accession>A0A174AZ55</accession>
<keyword evidence="6 7" id="KW-0472">Membrane</keyword>
<dbReference type="PANTHER" id="PTHR30193:SF37">
    <property type="entry name" value="INNER MEMBRANE ABC TRANSPORTER PERMEASE PROTEIN YCJO"/>
    <property type="match status" value="1"/>
</dbReference>
<evidence type="ECO:0000313" key="15">
    <source>
        <dbReference type="Proteomes" id="UP000261257"/>
    </source>
</evidence>
<reference evidence="14 15" key="2">
    <citation type="submission" date="2018-08" db="EMBL/GenBank/DDBJ databases">
        <title>A genome reference for cultivated species of the human gut microbiota.</title>
        <authorList>
            <person name="Zou Y."/>
            <person name="Xue W."/>
            <person name="Luo G."/>
        </authorList>
    </citation>
    <scope>NUCLEOTIDE SEQUENCE [LARGE SCALE GENOMIC DNA]</scope>
    <source>
        <strain evidence="10 14">AF19-13AC</strain>
        <strain evidence="12 15">TF05-11AC</strain>
        <strain evidence="11 16">TM09-12</strain>
    </source>
</reference>